<evidence type="ECO:0000256" key="2">
    <source>
        <dbReference type="ARBA" id="ARBA00022670"/>
    </source>
</evidence>
<dbReference type="Pfam" id="PF01432">
    <property type="entry name" value="Peptidase_M3"/>
    <property type="match status" value="1"/>
</dbReference>
<evidence type="ECO:0000256" key="4">
    <source>
        <dbReference type="ARBA" id="ARBA00022801"/>
    </source>
</evidence>
<evidence type="ECO:0000256" key="6">
    <source>
        <dbReference type="ARBA" id="ARBA00023049"/>
    </source>
</evidence>
<dbReference type="InterPro" id="IPR045090">
    <property type="entry name" value="Pept_M3A_M3B"/>
</dbReference>
<evidence type="ECO:0000256" key="8">
    <source>
        <dbReference type="SAM" id="SignalP"/>
    </source>
</evidence>
<dbReference type="InterPro" id="IPR001567">
    <property type="entry name" value="Pept_M3A_M3B_dom"/>
</dbReference>
<protein>
    <submittedName>
        <fullName evidence="10">Peptidyl-dipeptidase Dcp</fullName>
    </submittedName>
</protein>
<dbReference type="GO" id="GO:0004180">
    <property type="term" value="F:carboxypeptidase activity"/>
    <property type="evidence" value="ECO:0007669"/>
    <property type="project" value="TreeGrafter"/>
</dbReference>
<dbReference type="PANTHER" id="PTHR43660:SF1">
    <property type="entry name" value="DIPEPTIDYL CARBOXYPEPTIDASE"/>
    <property type="match status" value="1"/>
</dbReference>
<dbReference type="GO" id="GO:0046872">
    <property type="term" value="F:metal ion binding"/>
    <property type="evidence" value="ECO:0007669"/>
    <property type="project" value="UniProtKB-UniRule"/>
</dbReference>
<comment type="cofactor">
    <cofactor evidence="7">
        <name>Zn(2+)</name>
        <dbReference type="ChEBI" id="CHEBI:29105"/>
    </cofactor>
    <text evidence="7">Binds 1 zinc ion.</text>
</comment>
<dbReference type="GO" id="GO:0006508">
    <property type="term" value="P:proteolysis"/>
    <property type="evidence" value="ECO:0007669"/>
    <property type="project" value="UniProtKB-KW"/>
</dbReference>
<dbReference type="Gene3D" id="1.10.1370.10">
    <property type="entry name" value="Neurolysin, domain 3"/>
    <property type="match status" value="1"/>
</dbReference>
<keyword evidence="4 7" id="KW-0378">Hydrolase</keyword>
<feature type="domain" description="Peptidase M3A/M3B catalytic" evidence="9">
    <location>
        <begin position="254"/>
        <end position="703"/>
    </location>
</feature>
<dbReference type="SUPFAM" id="SSF55486">
    <property type="entry name" value="Metalloproteases ('zincins'), catalytic domain"/>
    <property type="match status" value="1"/>
</dbReference>
<dbReference type="AlphaFoldDB" id="A0A2T0TSG0"/>
<comment type="caution">
    <text evidence="10">The sequence shown here is derived from an EMBL/GenBank/DDBJ whole genome shotgun (WGS) entry which is preliminary data.</text>
</comment>
<dbReference type="GO" id="GO:0004222">
    <property type="term" value="F:metalloendopeptidase activity"/>
    <property type="evidence" value="ECO:0007669"/>
    <property type="project" value="InterPro"/>
</dbReference>
<evidence type="ECO:0000313" key="11">
    <source>
        <dbReference type="Proteomes" id="UP000238034"/>
    </source>
</evidence>
<evidence type="ECO:0000256" key="5">
    <source>
        <dbReference type="ARBA" id="ARBA00022833"/>
    </source>
</evidence>
<dbReference type="InterPro" id="IPR024079">
    <property type="entry name" value="MetalloPept_cat_dom_sf"/>
</dbReference>
<evidence type="ECO:0000256" key="7">
    <source>
        <dbReference type="RuleBase" id="RU003435"/>
    </source>
</evidence>
<dbReference type="InterPro" id="IPR034005">
    <property type="entry name" value="M3A_DCP"/>
</dbReference>
<keyword evidence="6 7" id="KW-0482">Metalloprotease</keyword>
<evidence type="ECO:0000256" key="3">
    <source>
        <dbReference type="ARBA" id="ARBA00022723"/>
    </source>
</evidence>
<keyword evidence="5 7" id="KW-0862">Zinc</keyword>
<dbReference type="Proteomes" id="UP000238034">
    <property type="component" value="Unassembled WGS sequence"/>
</dbReference>
<comment type="similarity">
    <text evidence="1 7">Belongs to the peptidase M3 family.</text>
</comment>
<dbReference type="CDD" id="cd06456">
    <property type="entry name" value="M3A_DCP"/>
    <property type="match status" value="1"/>
</dbReference>
<keyword evidence="8" id="KW-0732">Signal</keyword>
<feature type="signal peptide" evidence="8">
    <location>
        <begin position="1"/>
        <end position="24"/>
    </location>
</feature>
<dbReference type="PANTHER" id="PTHR43660">
    <property type="entry name" value="DIPEPTIDYL CARBOXYPEPTIDASE"/>
    <property type="match status" value="1"/>
</dbReference>
<sequence length="713" mass="80622">MINKTKILTATLAFGLFTSQYAFSQTNAMNPFFKAYTTPHQVPPFDLIKNEHFKPALLEGIKQHQAEINAIANSSSKPTFENTIVAMDKAGALLSRVSSVFYNLNSANTNEEIQNIAREISPEMAAHSDNITLNQKLFARVKNLWDNRASLKLNSEQAKLLEKTHKSFVRSGANLNDTDKAKLRKINSELSLLSLKFGQNLLAETNNYLLVVDKKEDLTGLPAELISAAAEEAKTKGQEGKWIFTLQNPSVMPFLQYADKRELRKQIWEAYTLRGDQNNNFDNKEVVKSIVNLRREKAQLLGYKDHASYALEETMAKTPENAYKLLNQLWKPALSVAEREAFDIQKMIDASGEKFKLAPYDWRYYAEKVRKERFDLDEQELKPYFSLEKVREGVFTVTNKLYGLQFKEITNIPKYHAEVAAYEVTEADGKLVGVLYTDFFPRASKRGGAWMTSYSSQKMEKGKRIAPVISIVCNFSKPTGDAPALLTFDEVTTFFHEFGHALHGLLSNVNYESLAGTSVSRDFVELPSQIMENWAAEPEVLKMFAKHYKTNEVIPDALIKKLQNAGTFDQGFATTEYLAASLLDLDYHTQTSELKDNIGTFEAASMKKVGLNDEIIPRYKSTYFSHIFAGGYSAGYYSYIWSGVLDTDAFSAFKETGDLFNQEKAMSFRKNVLEKGGTEDPMVLYKRFRGAEPGIKALLKKRGLDIQPDKKPI</sequence>
<dbReference type="InterPro" id="IPR024077">
    <property type="entry name" value="Neurolysin/TOP_dom2"/>
</dbReference>
<dbReference type="Gene3D" id="3.40.390.10">
    <property type="entry name" value="Collagenase (Catalytic Domain)"/>
    <property type="match status" value="1"/>
</dbReference>
<proteinExistence type="inferred from homology"/>
<feature type="chain" id="PRO_5015648956" evidence="8">
    <location>
        <begin position="25"/>
        <end position="713"/>
    </location>
</feature>
<dbReference type="Gene3D" id="1.10.1370.40">
    <property type="match status" value="1"/>
</dbReference>
<evidence type="ECO:0000259" key="9">
    <source>
        <dbReference type="Pfam" id="PF01432"/>
    </source>
</evidence>
<dbReference type="FunFam" id="3.40.390.10:FF:000009">
    <property type="entry name" value="Oligopeptidase A"/>
    <property type="match status" value="1"/>
</dbReference>
<dbReference type="GO" id="GO:0005829">
    <property type="term" value="C:cytosol"/>
    <property type="evidence" value="ECO:0007669"/>
    <property type="project" value="TreeGrafter"/>
</dbReference>
<gene>
    <name evidence="10" type="ORF">B0I27_11442</name>
</gene>
<accession>A0A2T0TSG0</accession>
<dbReference type="EMBL" id="PVTH01000014">
    <property type="protein sequence ID" value="PRY48583.1"/>
    <property type="molecule type" value="Genomic_DNA"/>
</dbReference>
<dbReference type="OrthoDB" id="9773538at2"/>
<keyword evidence="11" id="KW-1185">Reference proteome</keyword>
<evidence type="ECO:0000313" key="10">
    <source>
        <dbReference type="EMBL" id="PRY48583.1"/>
    </source>
</evidence>
<keyword evidence="3 7" id="KW-0479">Metal-binding</keyword>
<reference evidence="10 11" key="1">
    <citation type="submission" date="2018-03" db="EMBL/GenBank/DDBJ databases">
        <title>Genomic Encyclopedia of Type Strains, Phase III (KMG-III): the genomes of soil and plant-associated and newly described type strains.</title>
        <authorList>
            <person name="Whitman W."/>
        </authorList>
    </citation>
    <scope>NUCLEOTIDE SEQUENCE [LARGE SCALE GENOMIC DNA]</scope>
    <source>
        <strain evidence="10 11">CGMCC 1.9313</strain>
    </source>
</reference>
<name>A0A2T0TSG0_9SPHI</name>
<evidence type="ECO:0000256" key="1">
    <source>
        <dbReference type="ARBA" id="ARBA00006040"/>
    </source>
</evidence>
<keyword evidence="2 7" id="KW-0645">Protease</keyword>
<organism evidence="10 11">
    <name type="scientific">Arcticibacter pallidicorallinus</name>
    <dbReference type="NCBI Taxonomy" id="1259464"/>
    <lineage>
        <taxon>Bacteria</taxon>
        <taxon>Pseudomonadati</taxon>
        <taxon>Bacteroidota</taxon>
        <taxon>Sphingobacteriia</taxon>
        <taxon>Sphingobacteriales</taxon>
        <taxon>Sphingobacteriaceae</taxon>
        <taxon>Arcticibacter</taxon>
    </lineage>
</organism>